<dbReference type="AlphaFoldDB" id="A0A0D9WXP5"/>
<evidence type="ECO:0000256" key="1">
    <source>
        <dbReference type="SAM" id="MobiDB-lite"/>
    </source>
</evidence>
<reference evidence="4" key="2">
    <citation type="submission" date="2013-12" db="EMBL/GenBank/DDBJ databases">
        <authorList>
            <person name="Yu Y."/>
            <person name="Lee S."/>
            <person name="de Baynast K."/>
            <person name="Wissotski M."/>
            <person name="Liu L."/>
            <person name="Talag J."/>
            <person name="Goicoechea J."/>
            <person name="Angelova A."/>
            <person name="Jetty R."/>
            <person name="Kudrna D."/>
            <person name="Golser W."/>
            <person name="Rivera L."/>
            <person name="Zhang J."/>
            <person name="Wing R."/>
        </authorList>
    </citation>
    <scope>NUCLEOTIDE SEQUENCE</scope>
</reference>
<dbReference type="eggNOG" id="ENOG502R3S7">
    <property type="taxonomic scope" value="Eukaryota"/>
</dbReference>
<evidence type="ECO:0000256" key="2">
    <source>
        <dbReference type="SAM" id="SignalP"/>
    </source>
</evidence>
<dbReference type="Proteomes" id="UP000032180">
    <property type="component" value="Chromosome 7"/>
</dbReference>
<feature type="signal peptide" evidence="2">
    <location>
        <begin position="1"/>
        <end position="25"/>
    </location>
</feature>
<protein>
    <submittedName>
        <fullName evidence="3">Uncharacterized protein</fullName>
    </submittedName>
</protein>
<keyword evidence="4" id="KW-1185">Reference proteome</keyword>
<evidence type="ECO:0000313" key="4">
    <source>
        <dbReference type="Proteomes" id="UP000032180"/>
    </source>
</evidence>
<reference evidence="3" key="3">
    <citation type="submission" date="2015-04" db="UniProtKB">
        <authorList>
            <consortium name="EnsemblPlants"/>
        </authorList>
    </citation>
    <scope>IDENTIFICATION</scope>
</reference>
<name>A0A0D9WXP5_9ORYZ</name>
<sequence>MARPPRTALPLVIVVLLAAVLVAAASSEELEPSILIPVADTPLGSFEGADGPVADDAMDDEDAAPVGSPIGTTMTEPESERLSNAPPGSIEADGADTSGVAAAASTNQLIAAAAAVSAVAITAAGVLGF</sequence>
<dbReference type="HOGENOM" id="CLU_158941_0_0_1"/>
<organism evidence="3 4">
    <name type="scientific">Leersia perrieri</name>
    <dbReference type="NCBI Taxonomy" id="77586"/>
    <lineage>
        <taxon>Eukaryota</taxon>
        <taxon>Viridiplantae</taxon>
        <taxon>Streptophyta</taxon>
        <taxon>Embryophyta</taxon>
        <taxon>Tracheophyta</taxon>
        <taxon>Spermatophyta</taxon>
        <taxon>Magnoliopsida</taxon>
        <taxon>Liliopsida</taxon>
        <taxon>Poales</taxon>
        <taxon>Poaceae</taxon>
        <taxon>BOP clade</taxon>
        <taxon>Oryzoideae</taxon>
        <taxon>Oryzeae</taxon>
        <taxon>Oryzinae</taxon>
        <taxon>Leersia</taxon>
    </lineage>
</organism>
<accession>A0A0D9WXP5</accession>
<dbReference type="Gramene" id="LPERR07G08860.1">
    <property type="protein sequence ID" value="LPERR07G08860.1"/>
    <property type="gene ID" value="LPERR07G08860"/>
</dbReference>
<reference evidence="3 4" key="1">
    <citation type="submission" date="2012-08" db="EMBL/GenBank/DDBJ databases">
        <title>Oryza genome evolution.</title>
        <authorList>
            <person name="Wing R.A."/>
        </authorList>
    </citation>
    <scope>NUCLEOTIDE SEQUENCE</scope>
</reference>
<feature type="chain" id="PRO_5002349193" evidence="2">
    <location>
        <begin position="26"/>
        <end position="129"/>
    </location>
</feature>
<dbReference type="EnsemblPlants" id="LPERR07G08860.1">
    <property type="protein sequence ID" value="LPERR07G08860.1"/>
    <property type="gene ID" value="LPERR07G08860"/>
</dbReference>
<feature type="region of interest" description="Disordered" evidence="1">
    <location>
        <begin position="46"/>
        <end position="96"/>
    </location>
</feature>
<keyword evidence="2" id="KW-0732">Signal</keyword>
<evidence type="ECO:0000313" key="3">
    <source>
        <dbReference type="EnsemblPlants" id="LPERR07G08860.1"/>
    </source>
</evidence>
<proteinExistence type="predicted"/>